<sequence length="53" mass="6224">VMSLNQTQNSQIWHAFPGRFSGDPLIPSDYRELPRPSVYMWISGIRPQYDAWN</sequence>
<keyword evidence="2" id="KW-1185">Reference proteome</keyword>
<protein>
    <submittedName>
        <fullName evidence="1">Uncharacterized protein</fullName>
    </submittedName>
</protein>
<proteinExistence type="predicted"/>
<dbReference type="AlphaFoldDB" id="A0A4Z2CK50"/>
<reference evidence="1 2" key="1">
    <citation type="submission" date="2019-03" db="EMBL/GenBank/DDBJ databases">
        <title>An improved genome assembly of the fluke Schistosoma japonicum.</title>
        <authorList>
            <person name="Hu W."/>
            <person name="Luo F."/>
            <person name="Yin M."/>
            <person name="Mo X."/>
            <person name="Sun C."/>
            <person name="Wu Q."/>
            <person name="Zhu B."/>
            <person name="Xiang M."/>
            <person name="Wang J."/>
            <person name="Wang Y."/>
            <person name="Zhang T."/>
            <person name="Xu B."/>
            <person name="Zheng H."/>
            <person name="Feng Z."/>
        </authorList>
    </citation>
    <scope>NUCLEOTIDE SEQUENCE [LARGE SCALE GENOMIC DNA]</scope>
    <source>
        <strain evidence="1">HuSjv2</strain>
        <tissue evidence="1">Worms</tissue>
    </source>
</reference>
<gene>
    <name evidence="1" type="ORF">EWB00_000698</name>
</gene>
<evidence type="ECO:0000313" key="2">
    <source>
        <dbReference type="Proteomes" id="UP000311919"/>
    </source>
</evidence>
<evidence type="ECO:0000313" key="1">
    <source>
        <dbReference type="EMBL" id="TNN04663.1"/>
    </source>
</evidence>
<feature type="non-terminal residue" evidence="1">
    <location>
        <position position="53"/>
    </location>
</feature>
<name>A0A4Z2CK50_SCHJA</name>
<dbReference type="Proteomes" id="UP000311919">
    <property type="component" value="Unassembled WGS sequence"/>
</dbReference>
<dbReference type="EMBL" id="SKCS01001216">
    <property type="protein sequence ID" value="TNN04663.1"/>
    <property type="molecule type" value="Genomic_DNA"/>
</dbReference>
<organism evidence="1 2">
    <name type="scientific">Schistosoma japonicum</name>
    <name type="common">Blood fluke</name>
    <dbReference type="NCBI Taxonomy" id="6182"/>
    <lineage>
        <taxon>Eukaryota</taxon>
        <taxon>Metazoa</taxon>
        <taxon>Spiralia</taxon>
        <taxon>Lophotrochozoa</taxon>
        <taxon>Platyhelminthes</taxon>
        <taxon>Trematoda</taxon>
        <taxon>Digenea</taxon>
        <taxon>Strigeidida</taxon>
        <taxon>Schistosomatoidea</taxon>
        <taxon>Schistosomatidae</taxon>
        <taxon>Schistosoma</taxon>
    </lineage>
</organism>
<comment type="caution">
    <text evidence="1">The sequence shown here is derived from an EMBL/GenBank/DDBJ whole genome shotgun (WGS) entry which is preliminary data.</text>
</comment>
<accession>A0A4Z2CK50</accession>
<feature type="non-terminal residue" evidence="1">
    <location>
        <position position="1"/>
    </location>
</feature>